<dbReference type="EMBL" id="CAKKNE010000001">
    <property type="protein sequence ID" value="CAH0366435.1"/>
    <property type="molecule type" value="Genomic_DNA"/>
</dbReference>
<keyword evidence="1" id="KW-0812">Transmembrane</keyword>
<accession>A0A8J2WFH8</accession>
<dbReference type="AlphaFoldDB" id="A0A8J2WFH8"/>
<protein>
    <submittedName>
        <fullName evidence="2">Uncharacterized protein</fullName>
    </submittedName>
</protein>
<dbReference type="Proteomes" id="UP000789595">
    <property type="component" value="Unassembled WGS sequence"/>
</dbReference>
<keyword evidence="3" id="KW-1185">Reference proteome</keyword>
<organism evidence="2 3">
    <name type="scientific">Pelagomonas calceolata</name>
    <dbReference type="NCBI Taxonomy" id="35677"/>
    <lineage>
        <taxon>Eukaryota</taxon>
        <taxon>Sar</taxon>
        <taxon>Stramenopiles</taxon>
        <taxon>Ochrophyta</taxon>
        <taxon>Pelagophyceae</taxon>
        <taxon>Pelagomonadales</taxon>
        <taxon>Pelagomonadaceae</taxon>
        <taxon>Pelagomonas</taxon>
    </lineage>
</organism>
<sequence length="222" mass="23598">MSLNTNKNSYGATDLEAGTTGSHIKDAAGVGTPRRFAVIATVGVFGLLGFVAAMSSSRSSATASQPSLYNKWAEQGIAAGNYGRQMGQKYGQIGQQMGQQYGQMGRDMGQVGYDMGMGYAQMGQAIGQHYRDEYSGGGGHGHGGNTVSSGDTVINNGKYQKKCKVNGGNYQDSVSWQATVNGEIIKSYCPWVWQNANRKKHCKQMQNNVLVSTACPCACAGY</sequence>
<keyword evidence="1" id="KW-0472">Membrane</keyword>
<keyword evidence="1" id="KW-1133">Transmembrane helix</keyword>
<proteinExistence type="predicted"/>
<reference evidence="2" key="1">
    <citation type="submission" date="2021-11" db="EMBL/GenBank/DDBJ databases">
        <authorList>
            <consortium name="Genoscope - CEA"/>
            <person name="William W."/>
        </authorList>
    </citation>
    <scope>NUCLEOTIDE SEQUENCE</scope>
</reference>
<evidence type="ECO:0000313" key="2">
    <source>
        <dbReference type="EMBL" id="CAH0366435.1"/>
    </source>
</evidence>
<feature type="transmembrane region" description="Helical" evidence="1">
    <location>
        <begin position="36"/>
        <end position="54"/>
    </location>
</feature>
<evidence type="ECO:0000256" key="1">
    <source>
        <dbReference type="SAM" id="Phobius"/>
    </source>
</evidence>
<name>A0A8J2WFH8_9STRA</name>
<gene>
    <name evidence="2" type="ORF">PECAL_1P29270</name>
</gene>
<comment type="caution">
    <text evidence="2">The sequence shown here is derived from an EMBL/GenBank/DDBJ whole genome shotgun (WGS) entry which is preliminary data.</text>
</comment>
<evidence type="ECO:0000313" key="3">
    <source>
        <dbReference type="Proteomes" id="UP000789595"/>
    </source>
</evidence>